<comment type="catalytic activity">
    <reaction evidence="4">
        <text>Endopeptidase action with P4 Glu or Asp, P1 preferably Glu &gt; Asp, P1' hydrophobic and P2' Ala.</text>
        <dbReference type="EC" id="3.4.24.78"/>
    </reaction>
</comment>
<dbReference type="InterPro" id="IPR005080">
    <property type="entry name" value="Peptidase_A25"/>
</dbReference>
<organism evidence="5 6">
    <name type="scientific">Emergencia timonensis</name>
    <dbReference type="NCBI Taxonomy" id="1776384"/>
    <lineage>
        <taxon>Bacteria</taxon>
        <taxon>Bacillati</taxon>
        <taxon>Bacillota</taxon>
        <taxon>Clostridia</taxon>
        <taxon>Peptostreptococcales</taxon>
        <taxon>Anaerovoracaceae</taxon>
        <taxon>Emergencia</taxon>
    </lineage>
</organism>
<protein>
    <recommendedName>
        <fullName evidence="4">Germination protease</fullName>
        <ecNumber evidence="4">3.4.24.78</ecNumber>
    </recommendedName>
    <alternativeName>
        <fullName evidence="4">GPR endopeptidase</fullName>
    </alternativeName>
    <alternativeName>
        <fullName evidence="4">Germination proteinase</fullName>
    </alternativeName>
    <alternativeName>
        <fullName evidence="4">Spore protease</fullName>
    </alternativeName>
</protein>
<dbReference type="InterPro" id="IPR023430">
    <property type="entry name" value="Pept_HybD-like_dom_sf"/>
</dbReference>
<dbReference type="Gene3D" id="3.40.50.1450">
    <property type="entry name" value="HybD-like"/>
    <property type="match status" value="1"/>
</dbReference>
<feature type="propeptide" id="PRO_5019596197" evidence="4">
    <location>
        <begin position="1"/>
        <end position="6"/>
    </location>
</feature>
<comment type="caution">
    <text evidence="5">The sequence shown here is derived from an EMBL/GenBank/DDBJ whole genome shotgun (WGS) entry which is preliminary data.</text>
</comment>
<keyword evidence="6" id="KW-1185">Reference proteome</keyword>
<dbReference type="GeneID" id="83005099"/>
<dbReference type="EC" id="3.4.24.78" evidence="4"/>
<evidence type="ECO:0000313" key="5">
    <source>
        <dbReference type="EMBL" id="RHJ89434.1"/>
    </source>
</evidence>
<gene>
    <name evidence="4" type="primary">gpr</name>
    <name evidence="5" type="ORF">DW099_02335</name>
</gene>
<name>A0A415E6U5_9FIRM</name>
<keyword evidence="3 4" id="KW-0865">Zymogen</keyword>
<comment type="subunit">
    <text evidence="4">Homotetramer.</text>
</comment>
<dbReference type="GO" id="GO:0004222">
    <property type="term" value="F:metalloendopeptidase activity"/>
    <property type="evidence" value="ECO:0007669"/>
    <property type="project" value="UniProtKB-UniRule"/>
</dbReference>
<comment type="function">
    <text evidence="4">Initiates the rapid degradation of small, acid-soluble proteins during spore germination.</text>
</comment>
<dbReference type="AlphaFoldDB" id="A0A415E6U5"/>
<dbReference type="GO" id="GO:0006508">
    <property type="term" value="P:proteolysis"/>
    <property type="evidence" value="ECO:0007669"/>
    <property type="project" value="UniProtKB-UniRule"/>
</dbReference>
<evidence type="ECO:0000256" key="1">
    <source>
        <dbReference type="ARBA" id="ARBA00022670"/>
    </source>
</evidence>
<evidence type="ECO:0000256" key="3">
    <source>
        <dbReference type="ARBA" id="ARBA00023145"/>
    </source>
</evidence>
<dbReference type="Pfam" id="PF03418">
    <property type="entry name" value="Peptidase_A25"/>
    <property type="match status" value="1"/>
</dbReference>
<dbReference type="PIRSF" id="PIRSF019549">
    <property type="entry name" value="Peptidase_A25"/>
    <property type="match status" value="1"/>
</dbReference>
<keyword evidence="2 4" id="KW-0378">Hydrolase</keyword>
<evidence type="ECO:0000256" key="4">
    <source>
        <dbReference type="HAMAP-Rule" id="MF_00626"/>
    </source>
</evidence>
<dbReference type="SUPFAM" id="SSF53163">
    <property type="entry name" value="HybD-like"/>
    <property type="match status" value="1"/>
</dbReference>
<dbReference type="Proteomes" id="UP000284841">
    <property type="component" value="Unassembled WGS sequence"/>
</dbReference>
<reference evidence="5 6" key="1">
    <citation type="submission" date="2018-08" db="EMBL/GenBank/DDBJ databases">
        <title>A genome reference for cultivated species of the human gut microbiota.</title>
        <authorList>
            <person name="Zou Y."/>
            <person name="Xue W."/>
            <person name="Luo G."/>
        </authorList>
    </citation>
    <scope>NUCLEOTIDE SEQUENCE [LARGE SCALE GENOMIC DNA]</scope>
    <source>
        <strain evidence="5 6">AM07-24</strain>
    </source>
</reference>
<feature type="chain" id="PRO_5023386216" description="Germination protease" evidence="4">
    <location>
        <begin position="7"/>
        <end position="295"/>
    </location>
</feature>
<dbReference type="GO" id="GO:0009847">
    <property type="term" value="P:spore germination"/>
    <property type="evidence" value="ECO:0007669"/>
    <property type="project" value="UniProtKB-UniRule"/>
</dbReference>
<accession>A0A415E6U5</accession>
<keyword evidence="1 4" id="KW-0645">Protease</keyword>
<dbReference type="STRING" id="1776384.GCA_900086585_02778"/>
<sequence>MKYRTDLAVEGIENLSETGVKPKEKDGIIIDKAEIDQDIKVTTIDIVNPKGELILGKPCGRYVTMEVKGVIEEKDDIIHRAAKALAVELSKLVKHHYYLKVLVVGLGNEKVTPDSLGPNTVSKVKITSHLFKIFDCEGDEEMSNVSGLAPGVTATTGMETAELIEKAVDMTKPDVVIAIDALAARNIDRVSTTIQISDTGISPGAGMGNMRKQLNEETLGTKVIAIGVPTVIDSKTVIMEAMEQIRVPENQVSSYLADRDFDMVVTSTDIDIVIKYFSDIIAKAINITLHPGIYS</sequence>
<dbReference type="EMBL" id="QRMS01000001">
    <property type="protein sequence ID" value="RHJ89434.1"/>
    <property type="molecule type" value="Genomic_DNA"/>
</dbReference>
<comment type="PTM">
    <text evidence="4">Autoproteolytically processed. The inactive tetrameric zymogen termed p46 autoprocesses to a smaller form termed p41, which is active only during spore germination.</text>
</comment>
<dbReference type="OrthoDB" id="9777293at2"/>
<proteinExistence type="inferred from homology"/>
<dbReference type="RefSeq" id="WP_067539670.1">
    <property type="nucleotide sequence ID" value="NZ_AP025567.1"/>
</dbReference>
<evidence type="ECO:0000256" key="2">
    <source>
        <dbReference type="ARBA" id="ARBA00022801"/>
    </source>
</evidence>
<evidence type="ECO:0000313" key="6">
    <source>
        <dbReference type="Proteomes" id="UP000284841"/>
    </source>
</evidence>
<comment type="similarity">
    <text evidence="4">Belongs to the peptidase A25 family.</text>
</comment>
<dbReference type="NCBIfam" id="TIGR01441">
    <property type="entry name" value="GPR"/>
    <property type="match status" value="1"/>
</dbReference>
<dbReference type="HAMAP" id="MF_00626">
    <property type="entry name" value="Germination_prot"/>
    <property type="match status" value="1"/>
</dbReference>